<dbReference type="PANTHER" id="PTHR46401">
    <property type="entry name" value="GLYCOSYLTRANSFERASE WBBK-RELATED"/>
    <property type="match status" value="1"/>
</dbReference>
<evidence type="ECO:0000259" key="1">
    <source>
        <dbReference type="Pfam" id="PF00534"/>
    </source>
</evidence>
<evidence type="ECO:0000313" key="2">
    <source>
        <dbReference type="EMBL" id="ABB39682.2"/>
    </source>
</evidence>
<sequence>MIRVAWPVANDPSWVAGLNYFRNLLLALLDNPLNTIEPVILGDKQSLPAAFQNQPSIPYFPALTGSKLSPIRVWDKLLRTAGTRGGLLSRHLEQHDIQALFPFGPLGRRSRVPVISWIPDFQHRHLPHFFSSKELRARNRQHSAMASDSQLIVVSSHVARQDFLKFHPGYEHKVRVLQFAASLPPDLDPATSESVLKKYDIREPYFHVPNQLWAHKNHSVIVEALAILKQRKQAPLVVSTGRIQDVRNSDYASSLIKKTKELRLESHFRFLGLIPFDDLCIIQRNAIALINPSLFEGWNTAVEEAKAMGKQIILSNIPVHKEQDPARATFFSPDNPEELAEALLRSAASFNLQEEEKAKLVAKKAHRVTFNSFATNYENIVKDAIK</sequence>
<dbReference type="GO" id="GO:0016757">
    <property type="term" value="F:glycosyltransferase activity"/>
    <property type="evidence" value="ECO:0007669"/>
    <property type="project" value="InterPro"/>
</dbReference>
<dbReference type="InterPro" id="IPR001296">
    <property type="entry name" value="Glyco_trans_1"/>
</dbReference>
<dbReference type="Proteomes" id="UP000002710">
    <property type="component" value="Chromosome"/>
</dbReference>
<evidence type="ECO:0000313" key="3">
    <source>
        <dbReference type="Proteomes" id="UP000002710"/>
    </source>
</evidence>
<accession>Q30XB4</accession>
<feature type="domain" description="Glycosyl transferase family 1" evidence="1">
    <location>
        <begin position="203"/>
        <end position="345"/>
    </location>
</feature>
<keyword evidence="3" id="KW-1185">Reference proteome</keyword>
<dbReference type="eggNOG" id="COG0438">
    <property type="taxonomic scope" value="Bacteria"/>
</dbReference>
<dbReference type="Pfam" id="PF00534">
    <property type="entry name" value="Glycos_transf_1"/>
    <property type="match status" value="1"/>
</dbReference>
<dbReference type="AlphaFoldDB" id="Q30XB4"/>
<dbReference type="HOGENOM" id="CLU_056938_0_0_7"/>
<reference evidence="2 3" key="1">
    <citation type="journal article" date="2011" name="J. Bacteriol.">
        <title>Complete genome sequence and updated annotation of Desulfovibrio alaskensis G20.</title>
        <authorList>
            <person name="Hauser L.J."/>
            <person name="Land M.L."/>
            <person name="Brown S.D."/>
            <person name="Larimer F."/>
            <person name="Keller K.L."/>
            <person name="Rapp-Giles B.J."/>
            <person name="Price M.N."/>
            <person name="Lin M."/>
            <person name="Bruce D.C."/>
            <person name="Detter J.C."/>
            <person name="Tapia R."/>
            <person name="Han C.S."/>
            <person name="Goodwin L.A."/>
            <person name="Cheng J.F."/>
            <person name="Pitluck S."/>
            <person name="Copeland A."/>
            <person name="Lucas S."/>
            <person name="Nolan M."/>
            <person name="Lapidus A.L."/>
            <person name="Palumbo A.V."/>
            <person name="Wall J.D."/>
        </authorList>
    </citation>
    <scope>NUCLEOTIDE SEQUENCE [LARGE SCALE GENOMIC DNA]</scope>
    <source>
        <strain evidence="3">ATCC BAA 1058 / DSM 17464 / G20</strain>
    </source>
</reference>
<name>Q30XB4_OLEA2</name>
<dbReference type="Gene3D" id="3.40.50.2000">
    <property type="entry name" value="Glycogen Phosphorylase B"/>
    <property type="match status" value="1"/>
</dbReference>
<dbReference type="EMBL" id="CP000112">
    <property type="protein sequence ID" value="ABB39682.2"/>
    <property type="molecule type" value="Genomic_DNA"/>
</dbReference>
<keyword evidence="2" id="KW-0808">Transferase</keyword>
<dbReference type="CAZy" id="GT4">
    <property type="family name" value="Glycosyltransferase Family 4"/>
</dbReference>
<dbReference type="CDD" id="cd03809">
    <property type="entry name" value="GT4_MtfB-like"/>
    <property type="match status" value="1"/>
</dbReference>
<dbReference type="STRING" id="207559.Dde_2887"/>
<dbReference type="KEGG" id="dde:Dde_2887"/>
<gene>
    <name evidence="2" type="ordered locus">Dde_2887</name>
</gene>
<dbReference type="SUPFAM" id="SSF53756">
    <property type="entry name" value="UDP-Glycosyltransferase/glycogen phosphorylase"/>
    <property type="match status" value="1"/>
</dbReference>
<dbReference type="RefSeq" id="WP_011368674.1">
    <property type="nucleotide sequence ID" value="NC_007519.1"/>
</dbReference>
<proteinExistence type="predicted"/>
<dbReference type="PANTHER" id="PTHR46401:SF8">
    <property type="entry name" value="BLL6006 PROTEIN"/>
    <property type="match status" value="1"/>
</dbReference>
<protein>
    <submittedName>
        <fullName evidence="2">Glycosyl transferase group 1</fullName>
    </submittedName>
</protein>
<organism evidence="2 3">
    <name type="scientific">Oleidesulfovibrio alaskensis (strain ATCC BAA-1058 / DSM 17464 / G20)</name>
    <name type="common">Desulfovibrio alaskensis</name>
    <dbReference type="NCBI Taxonomy" id="207559"/>
    <lineage>
        <taxon>Bacteria</taxon>
        <taxon>Pseudomonadati</taxon>
        <taxon>Thermodesulfobacteriota</taxon>
        <taxon>Desulfovibrionia</taxon>
        <taxon>Desulfovibrionales</taxon>
        <taxon>Desulfovibrionaceae</taxon>
        <taxon>Oleidesulfovibrio</taxon>
    </lineage>
</organism>